<evidence type="ECO:0000256" key="3">
    <source>
        <dbReference type="ARBA" id="ARBA00004337"/>
    </source>
</evidence>
<dbReference type="FunFam" id="3.40.50.720:FF:000051">
    <property type="entry name" value="STEAP2 metalloreductase"/>
    <property type="match status" value="1"/>
</dbReference>
<keyword evidence="12 20" id="KW-1133">Transmembrane helix</keyword>
<evidence type="ECO:0000256" key="5">
    <source>
        <dbReference type="ARBA" id="ARBA00022448"/>
    </source>
</evidence>
<dbReference type="GO" id="GO:0010008">
    <property type="term" value="C:endosome membrane"/>
    <property type="evidence" value="ECO:0007669"/>
    <property type="project" value="UniProtKB-SubCell"/>
</dbReference>
<dbReference type="OrthoDB" id="550646at2759"/>
<dbReference type="AlphaFoldDB" id="A0A8K1LSA8"/>
<feature type="transmembrane region" description="Helical" evidence="20">
    <location>
        <begin position="376"/>
        <end position="395"/>
    </location>
</feature>
<evidence type="ECO:0000256" key="8">
    <source>
        <dbReference type="ARBA" id="ARBA00022692"/>
    </source>
</evidence>
<evidence type="ECO:0000256" key="14">
    <source>
        <dbReference type="ARBA" id="ARBA00023004"/>
    </source>
</evidence>
<keyword evidence="14" id="KW-0408">Iron</keyword>
<accession>A0A8K1LSA8</accession>
<dbReference type="Pfam" id="PF01794">
    <property type="entry name" value="Ferric_reduct"/>
    <property type="match status" value="1"/>
</dbReference>
<evidence type="ECO:0000256" key="18">
    <source>
        <dbReference type="ARBA" id="ARBA00048958"/>
    </source>
</evidence>
<keyword evidence="6" id="KW-0410">Iron transport</keyword>
<evidence type="ECO:0000256" key="16">
    <source>
        <dbReference type="ARBA" id="ARBA00023065"/>
    </source>
</evidence>
<evidence type="ECO:0000259" key="21">
    <source>
        <dbReference type="Pfam" id="PF01794"/>
    </source>
</evidence>
<evidence type="ECO:0000256" key="10">
    <source>
        <dbReference type="ARBA" id="ARBA00022753"/>
    </source>
</evidence>
<keyword evidence="16" id="KW-0406">Ion transport</keyword>
<dbReference type="Gene3D" id="3.40.50.720">
    <property type="entry name" value="NAD(P)-binding Rossmann-like Domain"/>
    <property type="match status" value="1"/>
</dbReference>
<feature type="transmembrane region" description="Helical" evidence="20">
    <location>
        <begin position="246"/>
        <end position="269"/>
    </location>
</feature>
<dbReference type="Pfam" id="PF03807">
    <property type="entry name" value="F420_oxidored"/>
    <property type="match status" value="1"/>
</dbReference>
<keyword evidence="24" id="KW-1185">Reference proteome</keyword>
<dbReference type="PANTHER" id="PTHR14239:SF5">
    <property type="entry name" value="METALLOREDUCTASE STEAP4"/>
    <property type="match status" value="1"/>
</dbReference>
<dbReference type="InterPro" id="IPR036291">
    <property type="entry name" value="NAD(P)-bd_dom_sf"/>
</dbReference>
<evidence type="ECO:0000256" key="1">
    <source>
        <dbReference type="ARBA" id="ARBA00001970"/>
    </source>
</evidence>
<feature type="transmembrane region" description="Helical" evidence="20">
    <location>
        <begin position="407"/>
        <end position="430"/>
    </location>
</feature>
<name>A0A8K1LSA8_9PASS</name>
<evidence type="ECO:0000256" key="20">
    <source>
        <dbReference type="SAM" id="Phobius"/>
    </source>
</evidence>
<gene>
    <name evidence="23" type="ORF">HGM15179_002201</name>
</gene>
<dbReference type="PANTHER" id="PTHR14239">
    <property type="entry name" value="DUDULIN-RELATED"/>
    <property type="match status" value="1"/>
</dbReference>
<dbReference type="SUPFAM" id="SSF51735">
    <property type="entry name" value="NAD(P)-binding Rossmann-fold domains"/>
    <property type="match status" value="1"/>
</dbReference>
<dbReference type="GO" id="GO:0015677">
    <property type="term" value="P:copper ion import"/>
    <property type="evidence" value="ECO:0007669"/>
    <property type="project" value="TreeGrafter"/>
</dbReference>
<feature type="domain" description="Ferric oxidoreductase" evidence="21">
    <location>
        <begin position="246"/>
        <end position="382"/>
    </location>
</feature>
<dbReference type="Proteomes" id="UP000796761">
    <property type="component" value="Unassembled WGS sequence"/>
</dbReference>
<comment type="similarity">
    <text evidence="4">Belongs to the STEAP family.</text>
</comment>
<evidence type="ECO:0008006" key="25">
    <source>
        <dbReference type="Google" id="ProtNLM"/>
    </source>
</evidence>
<evidence type="ECO:0000313" key="24">
    <source>
        <dbReference type="Proteomes" id="UP000796761"/>
    </source>
</evidence>
<evidence type="ECO:0000256" key="9">
    <source>
        <dbReference type="ARBA" id="ARBA00022723"/>
    </source>
</evidence>
<feature type="transmembrane region" description="Helical" evidence="20">
    <location>
        <begin position="336"/>
        <end position="355"/>
    </location>
</feature>
<reference evidence="23" key="1">
    <citation type="submission" date="2019-04" db="EMBL/GenBank/DDBJ databases">
        <title>Genome assembly of Zosterops borbonicus 15179.</title>
        <authorList>
            <person name="Leroy T."/>
            <person name="Anselmetti Y."/>
            <person name="Tilak M.-K."/>
            <person name="Nabholz B."/>
        </authorList>
    </citation>
    <scope>NUCLEOTIDE SEQUENCE</scope>
    <source>
        <strain evidence="23">HGM_15179</strain>
        <tissue evidence="23">Muscle</tissue>
    </source>
</reference>
<keyword evidence="9" id="KW-0479">Metal-binding</keyword>
<evidence type="ECO:0000256" key="13">
    <source>
        <dbReference type="ARBA" id="ARBA00023002"/>
    </source>
</evidence>
<keyword evidence="11" id="KW-0274">FAD</keyword>
<comment type="catalytic activity">
    <reaction evidence="18">
        <text>2 Cu(+) + NADP(+) + H(+) = 2 Cu(2+) + NADPH</text>
        <dbReference type="Rhea" id="RHEA:71771"/>
        <dbReference type="ChEBI" id="CHEBI:15378"/>
        <dbReference type="ChEBI" id="CHEBI:29036"/>
        <dbReference type="ChEBI" id="CHEBI:49552"/>
        <dbReference type="ChEBI" id="CHEBI:57783"/>
        <dbReference type="ChEBI" id="CHEBI:58349"/>
    </reaction>
    <physiologicalReaction direction="right-to-left" evidence="18">
        <dbReference type="Rhea" id="RHEA:71773"/>
    </physiologicalReaction>
</comment>
<dbReference type="GO" id="GO:0052851">
    <property type="term" value="F:ferric-chelate reductase (NADPH) activity"/>
    <property type="evidence" value="ECO:0007669"/>
    <property type="project" value="TreeGrafter"/>
</dbReference>
<dbReference type="InterPro" id="IPR028939">
    <property type="entry name" value="P5C_Rdtase_cat_N"/>
</dbReference>
<evidence type="ECO:0000256" key="17">
    <source>
        <dbReference type="ARBA" id="ARBA00023136"/>
    </source>
</evidence>
<feature type="domain" description="Pyrroline-5-carboxylate reductase catalytic N-terminal" evidence="22">
    <location>
        <begin position="21"/>
        <end position="107"/>
    </location>
</feature>
<keyword evidence="10" id="KW-0967">Endosome</keyword>
<evidence type="ECO:0000256" key="15">
    <source>
        <dbReference type="ARBA" id="ARBA00023008"/>
    </source>
</evidence>
<comment type="cofactor">
    <cofactor evidence="1">
        <name>heme b</name>
        <dbReference type="ChEBI" id="CHEBI:60344"/>
    </cofactor>
</comment>
<evidence type="ECO:0000256" key="12">
    <source>
        <dbReference type="ARBA" id="ARBA00022989"/>
    </source>
</evidence>
<keyword evidence="15" id="KW-0186">Copper</keyword>
<comment type="catalytic activity">
    <reaction evidence="19">
        <text>2 Fe(2+) + NADP(+) + H(+) = 2 Fe(3+) + NADPH</text>
        <dbReference type="Rhea" id="RHEA:71767"/>
        <dbReference type="ChEBI" id="CHEBI:15378"/>
        <dbReference type="ChEBI" id="CHEBI:29033"/>
        <dbReference type="ChEBI" id="CHEBI:29034"/>
        <dbReference type="ChEBI" id="CHEBI:57783"/>
        <dbReference type="ChEBI" id="CHEBI:58349"/>
    </reaction>
    <physiologicalReaction direction="right-to-left" evidence="19">
        <dbReference type="Rhea" id="RHEA:71769"/>
    </physiologicalReaction>
</comment>
<dbReference type="InterPro" id="IPR051267">
    <property type="entry name" value="STEAP_metalloreductase"/>
</dbReference>
<proteinExistence type="inferred from homology"/>
<keyword evidence="13" id="KW-0560">Oxidoreductase</keyword>
<evidence type="ECO:0000313" key="23">
    <source>
        <dbReference type="EMBL" id="TRZ24980.1"/>
    </source>
</evidence>
<evidence type="ECO:0000256" key="11">
    <source>
        <dbReference type="ARBA" id="ARBA00022827"/>
    </source>
</evidence>
<comment type="caution">
    <text evidence="23">The sequence shown here is derived from an EMBL/GenBank/DDBJ whole genome shotgun (WGS) entry which is preliminary data.</text>
</comment>
<evidence type="ECO:0000256" key="19">
    <source>
        <dbReference type="ARBA" id="ARBA00049387"/>
    </source>
</evidence>
<evidence type="ECO:0000256" key="6">
    <source>
        <dbReference type="ARBA" id="ARBA00022496"/>
    </source>
</evidence>
<organism evidence="23 24">
    <name type="scientific">Zosterops borbonicus</name>
    <dbReference type="NCBI Taxonomy" id="364589"/>
    <lineage>
        <taxon>Eukaryota</taxon>
        <taxon>Metazoa</taxon>
        <taxon>Chordata</taxon>
        <taxon>Craniata</taxon>
        <taxon>Vertebrata</taxon>
        <taxon>Euteleostomi</taxon>
        <taxon>Archelosauria</taxon>
        <taxon>Archosauria</taxon>
        <taxon>Dinosauria</taxon>
        <taxon>Saurischia</taxon>
        <taxon>Theropoda</taxon>
        <taxon>Coelurosauria</taxon>
        <taxon>Aves</taxon>
        <taxon>Neognathae</taxon>
        <taxon>Neoaves</taxon>
        <taxon>Telluraves</taxon>
        <taxon>Australaves</taxon>
        <taxon>Passeriformes</taxon>
        <taxon>Sylvioidea</taxon>
        <taxon>Zosteropidae</taxon>
        <taxon>Zosterops</taxon>
    </lineage>
</organism>
<dbReference type="InterPro" id="IPR013130">
    <property type="entry name" value="Fe3_Rdtase_TM_dom"/>
</dbReference>
<feature type="transmembrane region" description="Helical" evidence="20">
    <location>
        <begin position="201"/>
        <end position="226"/>
    </location>
</feature>
<dbReference type="GO" id="GO:0006826">
    <property type="term" value="P:iron ion transport"/>
    <property type="evidence" value="ECO:0007669"/>
    <property type="project" value="UniProtKB-KW"/>
</dbReference>
<evidence type="ECO:0000256" key="4">
    <source>
        <dbReference type="ARBA" id="ARBA00007729"/>
    </source>
</evidence>
<comment type="cofactor">
    <cofactor evidence="2">
        <name>FAD</name>
        <dbReference type="ChEBI" id="CHEBI:57692"/>
    </cofactor>
</comment>
<dbReference type="GO" id="GO:0046872">
    <property type="term" value="F:metal ion binding"/>
    <property type="evidence" value="ECO:0007669"/>
    <property type="project" value="UniProtKB-KW"/>
</dbReference>
<comment type="subcellular location">
    <subcellularLocation>
        <location evidence="3">Endosome membrane</location>
        <topology evidence="3">Multi-pass membrane protein</topology>
    </subcellularLocation>
</comment>
<evidence type="ECO:0000259" key="22">
    <source>
        <dbReference type="Pfam" id="PF03807"/>
    </source>
</evidence>
<sequence>MNKNSSNIMALAPNTSNKRETVCIFGTGDFGRALGHKLIQSGYPVVYGSRSTQISNLIPKDAEVLGHAEAAQKAAIIIIAIQRQHYNFLTPLAEVLRGKVLVDISNNLKLNQYPESNAEYLAQLLPGSKVVKAFNTVSAWALQSGTLDASRQVRLSNGAKQMVMDIVRALGLTPLDKGSLLAAQEIENYPLQLFPMWKFPIFLSFGLGAFFFIYCLVLDVIYTYIYENNNFSFFIAITIPNRVFPVMALILFALVYLPGIFAAIIQLYRGTKYRRFPDWLDKWMLCRKQLGLIALAFASLHVVFTLVTPLRAFASWRTSKRIVSQVSFVPCSNDSYLALGILGYFLFVLLGITSLPSVSNNVNWREFRFVQSKLGYLALILCTAHTMIYGGKWFLSPSAYKWYLPDIYILSLIVPCAILVVKFVLIFPCVDKPLTRIRQGWERNPKYSEQSNHIINKSAV</sequence>
<dbReference type="GO" id="GO:0005886">
    <property type="term" value="C:plasma membrane"/>
    <property type="evidence" value="ECO:0007669"/>
    <property type="project" value="TreeGrafter"/>
</dbReference>
<keyword evidence="7" id="KW-0285">Flavoprotein</keyword>
<keyword evidence="5" id="KW-0813">Transport</keyword>
<keyword evidence="17 20" id="KW-0472">Membrane</keyword>
<dbReference type="GO" id="GO:0008823">
    <property type="term" value="F:cupric reductase (NADH) activity"/>
    <property type="evidence" value="ECO:0007669"/>
    <property type="project" value="TreeGrafter"/>
</dbReference>
<protein>
    <recommendedName>
        <fullName evidence="25">STEA4 Metalloreductase</fullName>
    </recommendedName>
</protein>
<evidence type="ECO:0000256" key="2">
    <source>
        <dbReference type="ARBA" id="ARBA00001974"/>
    </source>
</evidence>
<keyword evidence="8 20" id="KW-0812">Transmembrane</keyword>
<evidence type="ECO:0000256" key="7">
    <source>
        <dbReference type="ARBA" id="ARBA00022630"/>
    </source>
</evidence>
<feature type="transmembrane region" description="Helical" evidence="20">
    <location>
        <begin position="290"/>
        <end position="316"/>
    </location>
</feature>
<dbReference type="EMBL" id="SWJQ01000036">
    <property type="protein sequence ID" value="TRZ24980.1"/>
    <property type="molecule type" value="Genomic_DNA"/>
</dbReference>